<accession>A0A426ZKA6</accession>
<dbReference type="Proteomes" id="UP000287651">
    <property type="component" value="Unassembled WGS sequence"/>
</dbReference>
<feature type="compositionally biased region" description="Basic and acidic residues" evidence="1">
    <location>
        <begin position="114"/>
        <end position="128"/>
    </location>
</feature>
<evidence type="ECO:0000256" key="1">
    <source>
        <dbReference type="SAM" id="MobiDB-lite"/>
    </source>
</evidence>
<evidence type="ECO:0000313" key="3">
    <source>
        <dbReference type="Proteomes" id="UP000287651"/>
    </source>
</evidence>
<proteinExistence type="predicted"/>
<comment type="caution">
    <text evidence="2">The sequence shown here is derived from an EMBL/GenBank/DDBJ whole genome shotgun (WGS) entry which is preliminary data.</text>
</comment>
<protein>
    <submittedName>
        <fullName evidence="2">Uncharacterized protein</fullName>
    </submittedName>
</protein>
<organism evidence="2 3">
    <name type="scientific">Ensete ventricosum</name>
    <name type="common">Abyssinian banana</name>
    <name type="synonym">Musa ensete</name>
    <dbReference type="NCBI Taxonomy" id="4639"/>
    <lineage>
        <taxon>Eukaryota</taxon>
        <taxon>Viridiplantae</taxon>
        <taxon>Streptophyta</taxon>
        <taxon>Embryophyta</taxon>
        <taxon>Tracheophyta</taxon>
        <taxon>Spermatophyta</taxon>
        <taxon>Magnoliopsida</taxon>
        <taxon>Liliopsida</taxon>
        <taxon>Zingiberales</taxon>
        <taxon>Musaceae</taxon>
        <taxon>Ensete</taxon>
    </lineage>
</organism>
<feature type="compositionally biased region" description="Basic and acidic residues" evidence="1">
    <location>
        <begin position="89"/>
        <end position="99"/>
    </location>
</feature>
<gene>
    <name evidence="2" type="ORF">B296_00028843</name>
</gene>
<feature type="compositionally biased region" description="Basic and acidic residues" evidence="1">
    <location>
        <begin position="57"/>
        <end position="67"/>
    </location>
</feature>
<feature type="compositionally biased region" description="Basic and acidic residues" evidence="1">
    <location>
        <begin position="164"/>
        <end position="179"/>
    </location>
</feature>
<feature type="compositionally biased region" description="Gly residues" evidence="1">
    <location>
        <begin position="135"/>
        <end position="161"/>
    </location>
</feature>
<name>A0A426ZKA6_ENSVE</name>
<dbReference type="EMBL" id="AMZH03006215">
    <property type="protein sequence ID" value="RRT64390.1"/>
    <property type="molecule type" value="Genomic_DNA"/>
</dbReference>
<feature type="compositionally biased region" description="Basic and acidic residues" evidence="1">
    <location>
        <begin position="35"/>
        <end position="49"/>
    </location>
</feature>
<feature type="region of interest" description="Disordered" evidence="1">
    <location>
        <begin position="1"/>
        <end position="179"/>
    </location>
</feature>
<reference evidence="2 3" key="1">
    <citation type="journal article" date="2014" name="Agronomy (Basel)">
        <title>A Draft Genome Sequence for Ensete ventricosum, the Drought-Tolerant Tree Against Hunger.</title>
        <authorList>
            <person name="Harrison J."/>
            <person name="Moore K.A."/>
            <person name="Paszkiewicz K."/>
            <person name="Jones T."/>
            <person name="Grant M."/>
            <person name="Ambacheew D."/>
            <person name="Muzemil S."/>
            <person name="Studholme D.J."/>
        </authorList>
    </citation>
    <scope>NUCLEOTIDE SEQUENCE [LARGE SCALE GENOMIC DNA]</scope>
</reference>
<evidence type="ECO:0000313" key="2">
    <source>
        <dbReference type="EMBL" id="RRT64390.1"/>
    </source>
</evidence>
<dbReference type="AlphaFoldDB" id="A0A426ZKA6"/>
<sequence>MSLTFSLKNQVQATQDNSGRRKASKYFTTSTAKEVNSEEMVKEKVEAKTPPKRKTRKSNEDLPDDIKPSPAKKLHRNDDDDDDDFVPPTKDKRSAEVKPTKKMKTGSGIQIIRGSHEVDDHLEDEKDSQTPLKAGGRGKGGRGSGATSGGRGRGGGRGGFMNFGERKDPPHKGEKVPDI</sequence>
<feature type="compositionally biased region" description="Polar residues" evidence="1">
    <location>
        <begin position="1"/>
        <end position="17"/>
    </location>
</feature>